<evidence type="ECO:0000313" key="3">
    <source>
        <dbReference type="WBParaSite" id="TREG1_113650.1"/>
    </source>
</evidence>
<evidence type="ECO:0000313" key="2">
    <source>
        <dbReference type="Proteomes" id="UP000050795"/>
    </source>
</evidence>
<dbReference type="AlphaFoldDB" id="A0AA85IZL1"/>
<dbReference type="InterPro" id="IPR040210">
    <property type="entry name" value="Cep85/Cep85L"/>
</dbReference>
<evidence type="ECO:0000256" key="1">
    <source>
        <dbReference type="SAM" id="Coils"/>
    </source>
</evidence>
<proteinExistence type="predicted"/>
<reference evidence="3" key="2">
    <citation type="submission" date="2023-11" db="UniProtKB">
        <authorList>
            <consortium name="WormBaseParasite"/>
        </authorList>
    </citation>
    <scope>IDENTIFICATION</scope>
</reference>
<feature type="coiled-coil region" evidence="1">
    <location>
        <begin position="203"/>
        <end position="231"/>
    </location>
</feature>
<dbReference type="GO" id="GO:0005813">
    <property type="term" value="C:centrosome"/>
    <property type="evidence" value="ECO:0007669"/>
    <property type="project" value="TreeGrafter"/>
</dbReference>
<feature type="coiled-coil region" evidence="1">
    <location>
        <begin position="49"/>
        <end position="155"/>
    </location>
</feature>
<accession>A0AA85IZL1</accession>
<reference evidence="2" key="1">
    <citation type="submission" date="2022-06" db="EMBL/GenBank/DDBJ databases">
        <authorList>
            <person name="Berger JAMES D."/>
            <person name="Berger JAMES D."/>
        </authorList>
    </citation>
    <scope>NUCLEOTIDE SEQUENCE [LARGE SCALE GENOMIC DNA]</scope>
</reference>
<dbReference type="Gene3D" id="1.10.287.1490">
    <property type="match status" value="1"/>
</dbReference>
<organism evidence="2 3">
    <name type="scientific">Trichobilharzia regenti</name>
    <name type="common">Nasal bird schistosome</name>
    <dbReference type="NCBI Taxonomy" id="157069"/>
    <lineage>
        <taxon>Eukaryota</taxon>
        <taxon>Metazoa</taxon>
        <taxon>Spiralia</taxon>
        <taxon>Lophotrochozoa</taxon>
        <taxon>Platyhelminthes</taxon>
        <taxon>Trematoda</taxon>
        <taxon>Digenea</taxon>
        <taxon>Strigeidida</taxon>
        <taxon>Schistosomatoidea</taxon>
        <taxon>Schistosomatidae</taxon>
        <taxon>Trichobilharzia</taxon>
    </lineage>
</organism>
<protein>
    <submittedName>
        <fullName evidence="3">Uncharacterized protein</fullName>
    </submittedName>
</protein>
<dbReference type="WBParaSite" id="TREG1_113650.1">
    <property type="protein sequence ID" value="TREG1_113650.1"/>
    <property type="gene ID" value="TREG1_113650"/>
</dbReference>
<name>A0AA85IZL1_TRIRE</name>
<sequence>MLKLKISELSTLIQMNEMSFGRRLGATEYELEQCKKANEDVLSQQTVKIQTLQAESQACQNHLSDLKTELEQCKQTIQLKQEKIDQMEMYLSKLPTLEDYKETLNKLQLIQNQNKLLEQRVKKYKDKLDDCDSQLTEANKEIQHSKERERILQMQLDAAIERLYENKDDKSNLKGVRVTPMFVEDLKFELERYRLAFEQTRKLLEAETCRAEAAETRQKLEQREFNEYRAREEAEVTGLKASLSARRAEIKQLKDYLSEVTLEKQDFLSNLFEAHNALMNILSIWKSTNGQLCQRLFVYIQENVDEIIRLSKQLHHLASGRKLDLAELLIQPKPVSVSLNDDELLDANKEDQSAFCQSIDIDLLTSKSKDGDSIGKTAWQDSFHNAIQIATQLSDNIKTEQLYNSLNQLKRTRTSLLELRQQLANKYADHLGGKIDCIVQ</sequence>
<dbReference type="PANTHER" id="PTHR31075">
    <property type="entry name" value="CENTROSOMAL PROTEIN OF 85 KDA"/>
    <property type="match status" value="1"/>
</dbReference>
<dbReference type="Proteomes" id="UP000050795">
    <property type="component" value="Unassembled WGS sequence"/>
</dbReference>
<keyword evidence="2" id="KW-1185">Reference proteome</keyword>
<dbReference type="PANTHER" id="PTHR31075:SF4">
    <property type="entry name" value="CENTROSOMAL PROTEIN OF 85 KDA"/>
    <property type="match status" value="1"/>
</dbReference>
<keyword evidence="1" id="KW-0175">Coiled coil</keyword>